<dbReference type="GO" id="GO:0044027">
    <property type="term" value="P:negative regulation of gene expression via chromosomal CpG island methylation"/>
    <property type="evidence" value="ECO:0007669"/>
    <property type="project" value="TreeGrafter"/>
</dbReference>
<evidence type="ECO:0000256" key="2">
    <source>
        <dbReference type="ARBA" id="ARBA00022679"/>
    </source>
</evidence>
<dbReference type="SUPFAM" id="SSF53335">
    <property type="entry name" value="S-adenosyl-L-methionine-dependent methyltransferases"/>
    <property type="match status" value="1"/>
</dbReference>
<dbReference type="Proteomes" id="UP000466730">
    <property type="component" value="Unassembled WGS sequence"/>
</dbReference>
<dbReference type="GO" id="GO:0003677">
    <property type="term" value="F:DNA binding"/>
    <property type="evidence" value="ECO:0007669"/>
    <property type="project" value="TreeGrafter"/>
</dbReference>
<keyword evidence="1 6" id="KW-0489">Methyltransferase</keyword>
<dbReference type="PANTHER" id="PTHR10629">
    <property type="entry name" value="CYTOSINE-SPECIFIC METHYLTRANSFERASE"/>
    <property type="match status" value="1"/>
</dbReference>
<protein>
    <recommendedName>
        <fullName evidence="8">Cytosine-specific methyltransferase</fullName>
        <ecNumber evidence="8">2.1.1.37</ecNumber>
    </recommendedName>
</protein>
<proteinExistence type="inferred from homology"/>
<dbReference type="NCBIfam" id="TIGR00675">
    <property type="entry name" value="dcm"/>
    <property type="match status" value="1"/>
</dbReference>
<evidence type="ECO:0000256" key="4">
    <source>
        <dbReference type="ARBA" id="ARBA00022747"/>
    </source>
</evidence>
<keyword evidence="4" id="KW-0680">Restriction system</keyword>
<evidence type="ECO:0000256" key="7">
    <source>
        <dbReference type="RuleBase" id="RU000416"/>
    </source>
</evidence>
<dbReference type="EC" id="2.1.1.37" evidence="8"/>
<keyword evidence="3 6" id="KW-0949">S-adenosyl-L-methionine</keyword>
<evidence type="ECO:0000256" key="8">
    <source>
        <dbReference type="RuleBase" id="RU000417"/>
    </source>
</evidence>
<evidence type="ECO:0000256" key="6">
    <source>
        <dbReference type="PROSITE-ProRule" id="PRU01016"/>
    </source>
</evidence>
<name>A0A844BH25_9RHOB</name>
<comment type="caution">
    <text evidence="9">The sequence shown here is derived from an EMBL/GenBank/DDBJ whole genome shotgun (WGS) entry which is preliminary data.</text>
</comment>
<dbReference type="InterPro" id="IPR001525">
    <property type="entry name" value="C5_MeTfrase"/>
</dbReference>
<dbReference type="Gene3D" id="3.90.120.10">
    <property type="entry name" value="DNA Methylase, subunit A, domain 2"/>
    <property type="match status" value="1"/>
</dbReference>
<accession>A0A844BH25</accession>
<comment type="catalytic activity">
    <reaction evidence="5 8">
        <text>a 2'-deoxycytidine in DNA + S-adenosyl-L-methionine = a 5-methyl-2'-deoxycytidine in DNA + S-adenosyl-L-homocysteine + H(+)</text>
        <dbReference type="Rhea" id="RHEA:13681"/>
        <dbReference type="Rhea" id="RHEA-COMP:11369"/>
        <dbReference type="Rhea" id="RHEA-COMP:11370"/>
        <dbReference type="ChEBI" id="CHEBI:15378"/>
        <dbReference type="ChEBI" id="CHEBI:57856"/>
        <dbReference type="ChEBI" id="CHEBI:59789"/>
        <dbReference type="ChEBI" id="CHEBI:85452"/>
        <dbReference type="ChEBI" id="CHEBI:85454"/>
        <dbReference type="EC" id="2.1.1.37"/>
    </reaction>
</comment>
<dbReference type="AlphaFoldDB" id="A0A844BH25"/>
<dbReference type="Gene3D" id="3.40.50.150">
    <property type="entry name" value="Vaccinia Virus protein VP39"/>
    <property type="match status" value="1"/>
</dbReference>
<dbReference type="GO" id="GO:0032259">
    <property type="term" value="P:methylation"/>
    <property type="evidence" value="ECO:0007669"/>
    <property type="project" value="UniProtKB-KW"/>
</dbReference>
<comment type="similarity">
    <text evidence="6 7">Belongs to the class I-like SAM-binding methyltransferase superfamily. C5-methyltransferase family.</text>
</comment>
<keyword evidence="2 6" id="KW-0808">Transferase</keyword>
<dbReference type="GO" id="GO:0009307">
    <property type="term" value="P:DNA restriction-modification system"/>
    <property type="evidence" value="ECO:0007669"/>
    <property type="project" value="UniProtKB-KW"/>
</dbReference>
<dbReference type="PANTHER" id="PTHR10629:SF52">
    <property type="entry name" value="DNA (CYTOSINE-5)-METHYLTRANSFERASE 1"/>
    <property type="match status" value="1"/>
</dbReference>
<dbReference type="EMBL" id="WJPO01000021">
    <property type="protein sequence ID" value="MRH21889.1"/>
    <property type="molecule type" value="Genomic_DNA"/>
</dbReference>
<dbReference type="InterPro" id="IPR029063">
    <property type="entry name" value="SAM-dependent_MTases_sf"/>
</dbReference>
<dbReference type="PRINTS" id="PR00105">
    <property type="entry name" value="C5METTRFRASE"/>
</dbReference>
<evidence type="ECO:0000313" key="10">
    <source>
        <dbReference type="Proteomes" id="UP000466730"/>
    </source>
</evidence>
<dbReference type="PROSITE" id="PS51679">
    <property type="entry name" value="SAM_MT_C5"/>
    <property type="match status" value="1"/>
</dbReference>
<reference evidence="9 10" key="1">
    <citation type="submission" date="2019-11" db="EMBL/GenBank/DDBJ databases">
        <title>Draft Whole-Genome sequence of the marine photosynthetic bacterium Rhodovulum strictum DSM 11289.</title>
        <authorList>
            <person name="Kyndt J.A."/>
            <person name="Meyer T.E."/>
        </authorList>
    </citation>
    <scope>NUCLEOTIDE SEQUENCE [LARGE SCALE GENOMIC DNA]</scope>
    <source>
        <strain evidence="9 10">DSM 11289</strain>
    </source>
</reference>
<gene>
    <name evidence="9" type="primary">dcm</name>
    <name evidence="9" type="ORF">GH815_12880</name>
</gene>
<keyword evidence="10" id="KW-1185">Reference proteome</keyword>
<evidence type="ECO:0000256" key="1">
    <source>
        <dbReference type="ARBA" id="ARBA00022603"/>
    </source>
</evidence>
<evidence type="ECO:0000256" key="3">
    <source>
        <dbReference type="ARBA" id="ARBA00022691"/>
    </source>
</evidence>
<evidence type="ECO:0000256" key="5">
    <source>
        <dbReference type="ARBA" id="ARBA00047422"/>
    </source>
</evidence>
<evidence type="ECO:0000313" key="9">
    <source>
        <dbReference type="EMBL" id="MRH21889.1"/>
    </source>
</evidence>
<dbReference type="Pfam" id="PF00145">
    <property type="entry name" value="DNA_methylase"/>
    <property type="match status" value="1"/>
</dbReference>
<feature type="active site" evidence="6">
    <location>
        <position position="218"/>
    </location>
</feature>
<dbReference type="InterPro" id="IPR018117">
    <property type="entry name" value="C5_DNA_meth_AS"/>
</dbReference>
<dbReference type="OrthoDB" id="9813719at2"/>
<sequence>MTSADGPESIWETIISVTASGISTSCFVGSSTGDSCENISRKWGSFKDKCVRASWCIRSLRSACSLRAEDLSRICAVVYALQDACARCELRVVLRGTDRHPALPRDVLLESTPCLVWRCGGPLGHATDGVGRRGVHHLLTHIDLFAGAGGLSTGLEMAGFSSLFANEISPSYAETLKNSHPGTEVETGDIREVDAGKIRRRLSLAKGELDLLAGGPPCQGFSINAPKRSLEDERNHLFKDYLRFAEEFSPKLILIENVPGMISFERGQTVQEILAALRSLGYHADVRVLFAPHYGVPQARWRTIILANRIGVEPLELFPIPKHFAEGRANFTTTLFSRSVVLDLALVKATANRSFVTVGDAISDLPQIENGGGDELCDYLTGPQSDFQERLRIAGSKVSNHQCARLGKVNLDRLKHIPPGGSWRDIPHDLLPKGMKRARRSDHTKRYGRLHPEQLGSTILTKCDPHWGTYIHPNQDRVLSVREAARIQSFPDHVRFFGSLTEQYEQVGNAVPPLFACEIGLRLKESLGYRDEVIDNSGRQNSPWMSSQLSLAV</sequence>
<organism evidence="9 10">
    <name type="scientific">Rhodovulum strictum</name>
    <dbReference type="NCBI Taxonomy" id="58314"/>
    <lineage>
        <taxon>Bacteria</taxon>
        <taxon>Pseudomonadati</taxon>
        <taxon>Pseudomonadota</taxon>
        <taxon>Alphaproteobacteria</taxon>
        <taxon>Rhodobacterales</taxon>
        <taxon>Paracoccaceae</taxon>
        <taxon>Rhodovulum</taxon>
    </lineage>
</organism>
<dbReference type="InterPro" id="IPR050390">
    <property type="entry name" value="C5-Methyltransferase"/>
</dbReference>
<dbReference type="PROSITE" id="PS00094">
    <property type="entry name" value="C5_MTASE_1"/>
    <property type="match status" value="1"/>
</dbReference>
<dbReference type="GO" id="GO:0003886">
    <property type="term" value="F:DNA (cytosine-5-)-methyltransferase activity"/>
    <property type="evidence" value="ECO:0007669"/>
    <property type="project" value="UniProtKB-EC"/>
</dbReference>